<evidence type="ECO:0000256" key="5">
    <source>
        <dbReference type="ARBA" id="ARBA00023136"/>
    </source>
</evidence>
<accession>A0A1X6ZY80</accession>
<feature type="transmembrane region" description="Helical" evidence="6">
    <location>
        <begin position="107"/>
        <end position="128"/>
    </location>
</feature>
<reference evidence="7 8" key="1">
    <citation type="submission" date="2017-03" db="EMBL/GenBank/DDBJ databases">
        <authorList>
            <person name="Afonso C.L."/>
            <person name="Miller P.J."/>
            <person name="Scott M.A."/>
            <person name="Spackman E."/>
            <person name="Goraichik I."/>
            <person name="Dimitrov K.M."/>
            <person name="Suarez D.L."/>
            <person name="Swayne D.E."/>
        </authorList>
    </citation>
    <scope>NUCLEOTIDE SEQUENCE [LARGE SCALE GENOMIC DNA]</scope>
    <source>
        <strain evidence="7 8">CECT 8110</strain>
    </source>
</reference>
<dbReference type="CDD" id="cd06579">
    <property type="entry name" value="TM_PBP1_transp_AraH_like"/>
    <property type="match status" value="1"/>
</dbReference>
<organism evidence="7 8">
    <name type="scientific">Roseovarius halotolerans</name>
    <dbReference type="NCBI Taxonomy" id="505353"/>
    <lineage>
        <taxon>Bacteria</taxon>
        <taxon>Pseudomonadati</taxon>
        <taxon>Pseudomonadota</taxon>
        <taxon>Alphaproteobacteria</taxon>
        <taxon>Rhodobacterales</taxon>
        <taxon>Roseobacteraceae</taxon>
        <taxon>Roseovarius</taxon>
    </lineage>
</organism>
<protein>
    <submittedName>
        <fullName evidence="7">Ribose transport system permease protein RbsC</fullName>
    </submittedName>
</protein>
<keyword evidence="8" id="KW-1185">Reference proteome</keyword>
<dbReference type="InterPro" id="IPR001851">
    <property type="entry name" value="ABC_transp_permease"/>
</dbReference>
<dbReference type="GO" id="GO:0022857">
    <property type="term" value="F:transmembrane transporter activity"/>
    <property type="evidence" value="ECO:0007669"/>
    <property type="project" value="InterPro"/>
</dbReference>
<feature type="transmembrane region" description="Helical" evidence="6">
    <location>
        <begin position="18"/>
        <end position="37"/>
    </location>
</feature>
<dbReference type="AlphaFoldDB" id="A0A1X6ZY80"/>
<dbReference type="Pfam" id="PF02653">
    <property type="entry name" value="BPD_transp_2"/>
    <property type="match status" value="1"/>
</dbReference>
<feature type="transmembrane region" description="Helical" evidence="6">
    <location>
        <begin position="226"/>
        <end position="245"/>
    </location>
</feature>
<feature type="transmembrane region" description="Helical" evidence="6">
    <location>
        <begin position="134"/>
        <end position="155"/>
    </location>
</feature>
<keyword evidence="3 6" id="KW-0812">Transmembrane</keyword>
<feature type="transmembrane region" description="Helical" evidence="6">
    <location>
        <begin position="49"/>
        <end position="69"/>
    </location>
</feature>
<dbReference type="OrthoDB" id="9784538at2"/>
<keyword evidence="4 6" id="KW-1133">Transmembrane helix</keyword>
<dbReference type="PANTHER" id="PTHR32196">
    <property type="entry name" value="ABC TRANSPORTER PERMEASE PROTEIN YPHD-RELATED-RELATED"/>
    <property type="match status" value="1"/>
</dbReference>
<feature type="transmembrane region" description="Helical" evidence="6">
    <location>
        <begin position="176"/>
        <end position="196"/>
    </location>
</feature>
<evidence type="ECO:0000256" key="2">
    <source>
        <dbReference type="ARBA" id="ARBA00022475"/>
    </source>
</evidence>
<evidence type="ECO:0000256" key="4">
    <source>
        <dbReference type="ARBA" id="ARBA00022989"/>
    </source>
</evidence>
<keyword evidence="5 6" id="KW-0472">Membrane</keyword>
<evidence type="ECO:0000256" key="6">
    <source>
        <dbReference type="SAM" id="Phobius"/>
    </source>
</evidence>
<dbReference type="Proteomes" id="UP000193207">
    <property type="component" value="Unassembled WGS sequence"/>
</dbReference>
<evidence type="ECO:0000256" key="1">
    <source>
        <dbReference type="ARBA" id="ARBA00004651"/>
    </source>
</evidence>
<dbReference type="EMBL" id="FWFU01000006">
    <property type="protein sequence ID" value="SLN65089.1"/>
    <property type="molecule type" value="Genomic_DNA"/>
</dbReference>
<evidence type="ECO:0000313" key="7">
    <source>
        <dbReference type="EMBL" id="SLN65089.1"/>
    </source>
</evidence>
<evidence type="ECO:0000256" key="3">
    <source>
        <dbReference type="ARBA" id="ARBA00022692"/>
    </source>
</evidence>
<dbReference type="GO" id="GO:0005886">
    <property type="term" value="C:plasma membrane"/>
    <property type="evidence" value="ECO:0007669"/>
    <property type="project" value="UniProtKB-SubCell"/>
</dbReference>
<keyword evidence="2" id="KW-1003">Cell membrane</keyword>
<dbReference type="RefSeq" id="WP_085819219.1">
    <property type="nucleotide sequence ID" value="NZ_FWFU01000006.1"/>
</dbReference>
<feature type="transmembrane region" description="Helical" evidence="6">
    <location>
        <begin position="308"/>
        <end position="327"/>
    </location>
</feature>
<name>A0A1X6ZY80_9RHOB</name>
<evidence type="ECO:0000313" key="8">
    <source>
        <dbReference type="Proteomes" id="UP000193207"/>
    </source>
</evidence>
<comment type="subcellular location">
    <subcellularLocation>
        <location evidence="1">Cell membrane</location>
        <topology evidence="1">Multi-pass membrane protein</topology>
    </subcellularLocation>
</comment>
<sequence length="331" mass="34346">MTAQTDTSSKPGFSAQTLATWILPIIIIGILAVMALVEPRFYNRLNIFNILRNFTVTSLLALAQALVMIVGGFDLSIGAIMAAGSVVAAVSMLAFTEPFYSQPMLIISLGFGAALLVGCFAGGVNGILAAKLQASPFIITLGTMTVISGLTFWYTKGAPIYGAPSELVSEIGRGQLLGVPVIFWFGLAVIGLLWWLCTQTKFGRHVYAVGSNPSAARESGINPTRILVVTYGISGALAAAAGLILTARLGSGQSGIGGDAAIQSIAAAVIGGVSLRGGIGSVPRVAMAALFLALMSNALNLAQIDSKFQTLVLGGFLIGFVAIERKFDRND</sequence>
<gene>
    <name evidence="7" type="primary">rbsC</name>
    <name evidence="7" type="ORF">ROH8110_03664</name>
</gene>
<proteinExistence type="predicted"/>